<proteinExistence type="predicted"/>
<evidence type="ECO:0000256" key="1">
    <source>
        <dbReference type="SAM" id="MobiDB-lite"/>
    </source>
</evidence>
<reference evidence="2" key="1">
    <citation type="submission" date="2019-04" db="EMBL/GenBank/DDBJ databases">
        <title>An insight into the mialome of Ixodes scapularis.</title>
        <authorList>
            <person name="Ribeiro J.M."/>
            <person name="Mather T.N."/>
            <person name="Karim S."/>
        </authorList>
    </citation>
    <scope>NUCLEOTIDE SEQUENCE</scope>
</reference>
<evidence type="ECO:0000313" key="2">
    <source>
        <dbReference type="EMBL" id="MOY35902.1"/>
    </source>
</evidence>
<sequence length="71" mass="8006">MGNLHGQLRQRRGLLPLLLLGGARLRPHHPSRHLRPRLPTNCRGPDVRNPSASEEDQAHEHCTNVVPEINI</sequence>
<organism evidence="2">
    <name type="scientific">Ixodes scapularis</name>
    <name type="common">Black-legged tick</name>
    <name type="synonym">Deer tick</name>
    <dbReference type="NCBI Taxonomy" id="6945"/>
    <lineage>
        <taxon>Eukaryota</taxon>
        <taxon>Metazoa</taxon>
        <taxon>Ecdysozoa</taxon>
        <taxon>Arthropoda</taxon>
        <taxon>Chelicerata</taxon>
        <taxon>Arachnida</taxon>
        <taxon>Acari</taxon>
        <taxon>Parasitiformes</taxon>
        <taxon>Ixodida</taxon>
        <taxon>Ixodoidea</taxon>
        <taxon>Ixodidae</taxon>
        <taxon>Ixodinae</taxon>
        <taxon>Ixodes</taxon>
    </lineage>
</organism>
<dbReference type="EMBL" id="GHJT01001931">
    <property type="protein sequence ID" value="MOY35902.1"/>
    <property type="molecule type" value="Transcribed_RNA"/>
</dbReference>
<dbReference type="AlphaFoldDB" id="A0A4D5RFI8"/>
<protein>
    <submittedName>
        <fullName evidence="2">Putative secreted protein</fullName>
    </submittedName>
</protein>
<name>A0A4D5RFI8_IXOSC</name>
<accession>A0A4D5RFI8</accession>
<feature type="region of interest" description="Disordered" evidence="1">
    <location>
        <begin position="26"/>
        <end position="71"/>
    </location>
</feature>
<feature type="compositionally biased region" description="Basic residues" evidence="1">
    <location>
        <begin position="26"/>
        <end position="36"/>
    </location>
</feature>